<protein>
    <submittedName>
        <fullName evidence="2">DUF2065 domain-containing protein</fullName>
    </submittedName>
</protein>
<keyword evidence="3" id="KW-1185">Reference proteome</keyword>
<dbReference type="PANTHER" id="PTHR38602:SF1">
    <property type="entry name" value="INNER MEMBRANE PROTEIN"/>
    <property type="match status" value="1"/>
</dbReference>
<dbReference type="Pfam" id="PF09838">
    <property type="entry name" value="DUF2065"/>
    <property type="match status" value="1"/>
</dbReference>
<evidence type="ECO:0000313" key="2">
    <source>
        <dbReference type="EMBL" id="QTR47424.1"/>
    </source>
</evidence>
<gene>
    <name evidence="2" type="ORF">J9253_05675</name>
</gene>
<name>A0ABX7WUC3_9GAMM</name>
<proteinExistence type="predicted"/>
<sequence length="64" mass="7114">MAFNWNDLLTALALLLILEGLMPFLSPSSLKQAYRELLKLPDKTLRTIGLVSVIAGILLLFLTE</sequence>
<feature type="transmembrane region" description="Helical" evidence="1">
    <location>
        <begin position="44"/>
        <end position="62"/>
    </location>
</feature>
<evidence type="ECO:0000313" key="3">
    <source>
        <dbReference type="Proteomes" id="UP000672039"/>
    </source>
</evidence>
<keyword evidence="1" id="KW-0472">Membrane</keyword>
<organism evidence="2 3">
    <name type="scientific">Thiothrix litoralis</name>
    <dbReference type="NCBI Taxonomy" id="2891210"/>
    <lineage>
        <taxon>Bacteria</taxon>
        <taxon>Pseudomonadati</taxon>
        <taxon>Pseudomonadota</taxon>
        <taxon>Gammaproteobacteria</taxon>
        <taxon>Thiotrichales</taxon>
        <taxon>Thiotrichaceae</taxon>
        <taxon>Thiothrix</taxon>
    </lineage>
</organism>
<reference evidence="2 3" key="1">
    <citation type="submission" date="2021-04" db="EMBL/GenBank/DDBJ databases">
        <title>Genomics, taxonomy and metabolism of representatives of sulfur bacteria of the genus Thiothrix: Thiothrix fructosivorans QT, Thiothrix unzii A1T and three new species, Thiothrix subterranea sp. nov., Thiothrix litoralis sp. nov. and 'Candidatus Thiothrix anitrata' sp. nov.</title>
        <authorList>
            <person name="Ravin N.V."/>
            <person name="Smolyakov D."/>
            <person name="Rudenko T.S."/>
            <person name="Mardanov A.V."/>
            <person name="Beletsky A.V."/>
            <person name="Markov N.D."/>
            <person name="Fomenkov A.I."/>
            <person name="Roberts R.J."/>
            <person name="Karnachuk O.V."/>
            <person name="Novikov A."/>
            <person name="Grabovich M.Y."/>
        </authorList>
    </citation>
    <scope>NUCLEOTIDE SEQUENCE [LARGE SCALE GENOMIC DNA]</scope>
    <source>
        <strain evidence="2 3">AS</strain>
    </source>
</reference>
<dbReference type="Proteomes" id="UP000672039">
    <property type="component" value="Chromosome"/>
</dbReference>
<dbReference type="EMBL" id="CP072801">
    <property type="protein sequence ID" value="QTR47424.1"/>
    <property type="molecule type" value="Genomic_DNA"/>
</dbReference>
<keyword evidence="1" id="KW-1133">Transmembrane helix</keyword>
<dbReference type="InterPro" id="IPR019201">
    <property type="entry name" value="DUF2065"/>
</dbReference>
<evidence type="ECO:0000256" key="1">
    <source>
        <dbReference type="SAM" id="Phobius"/>
    </source>
</evidence>
<dbReference type="PANTHER" id="PTHR38602">
    <property type="entry name" value="INNER MEMBRANE PROTEIN-RELATED"/>
    <property type="match status" value="1"/>
</dbReference>
<accession>A0ABX7WUC3</accession>
<keyword evidence="1" id="KW-0812">Transmembrane</keyword>
<dbReference type="RefSeq" id="WP_028489761.1">
    <property type="nucleotide sequence ID" value="NZ_CP072801.1"/>
</dbReference>